<sequence>MKFIKGEHTDAELISQPTDTWLEGKNAVIRSTGFLSNEEGVIEDVAFTPGDDTIMGFVKVPNGDVIYFVFGNAGSRIYYKGVAGSAWITTGAFGFSFSIDYPISGKAEFDYNGNIIAVFSDNGNDVPRLITVDITTVPGTPSLVEATLAATQQFPNLNLSWIIVTPKDYGGVLEEGAYFFCMTYVHESGNETDYSHLSRAYIAHSSTTRPEATPIKSDNSFKIVLTNLDYTQFRKIRMGIVRVVGGEVASYKTRELPIDLDTKTVTITGLEPWFPVSLEELTIDSGSLDRIKSYTTIGTTLYAGNVDTPEEISGLQERANAITVEWKLDAGSPITIPTGIDAGRSFMPGEVYALYIRWRRTDGTFTSAYHIPGRVFAAGEKDAVSGNENGENLGSAVKVFQVTDTCSKDPGGEYGTLSFWENTSEIYPADFPDFAGEKVRHHKLPSLAFIKGEGIAQFARTFGFELNNIDDSTFDGYQFLYAKRDASKTILGYTIPFSNDSGNVTTFVDQFASSPDTLLTGGTDYRAHPFEYLANKRTPAGTHLWSQFKATPPVLTNNDVADYFPWSGSPQQVVISIISPNFVTETEDEILKIEDGSMEYKPNHNVAANTKYQEEYLAFSLSENYVTSNLHYVAICQYIEDVYPGYDQQILVTNGEVIAGSSSEMEHGDVYLTVSKYTLTYSNTLNLSENAVDFAFCQIHNTHLAFSDNIIALRHEGSEWYKKIIMSANDIVEDEVPAGITQAEYVCTKSNWYDYDQSYSSLPIYDQAEVRDPTTLINNYPYRIYKFPKLNKESTENNWRKFLPADYYDQNKARGAIVAITGHGDRLMIHHERGLFVTRGLERLSTDVTEIYIGSGEIFEREPTEPLFTEEGILGTNTAYGTMVCKFGYVFVSDNRIFILGAKLEEVSKYGKRKFFKDNLVLTEDNPFKADKGVSMAYDDEHERIVICSRENDWTYSYDPQKKLWVSNHVYRGTLFHNIIGMYGVLNHRSFLHGNSSAYCTYYDGIESTFEATVVINEKPDDEKLFYSVNWYDVVRASGVLTTDYTISQIRMQTAEQDTGWIAVQQYTDLVDMLTANTRRVKSAWNHNGFRNSGDNIDLQDRYMKISFKYTDVQDKDINIWEMSSNFDIVPR</sequence>
<proteinExistence type="predicted"/>
<protein>
    <submittedName>
        <fullName evidence="1">Uncharacterized protein</fullName>
    </submittedName>
</protein>
<dbReference type="AlphaFoldDB" id="A0A0F9UMN1"/>
<reference evidence="1" key="1">
    <citation type="journal article" date="2015" name="Nature">
        <title>Complex archaea that bridge the gap between prokaryotes and eukaryotes.</title>
        <authorList>
            <person name="Spang A."/>
            <person name="Saw J.H."/>
            <person name="Jorgensen S.L."/>
            <person name="Zaremba-Niedzwiedzka K."/>
            <person name="Martijn J."/>
            <person name="Lind A.E."/>
            <person name="van Eijk R."/>
            <person name="Schleper C."/>
            <person name="Guy L."/>
            <person name="Ettema T.J."/>
        </authorList>
    </citation>
    <scope>NUCLEOTIDE SEQUENCE</scope>
</reference>
<evidence type="ECO:0000313" key="1">
    <source>
        <dbReference type="EMBL" id="KKN88752.1"/>
    </source>
</evidence>
<name>A0A0F9UMN1_9ZZZZ</name>
<dbReference type="EMBL" id="LAZR01000126">
    <property type="protein sequence ID" value="KKN88752.1"/>
    <property type="molecule type" value="Genomic_DNA"/>
</dbReference>
<comment type="caution">
    <text evidence="1">The sequence shown here is derived from an EMBL/GenBank/DDBJ whole genome shotgun (WGS) entry which is preliminary data.</text>
</comment>
<organism evidence="1">
    <name type="scientific">marine sediment metagenome</name>
    <dbReference type="NCBI Taxonomy" id="412755"/>
    <lineage>
        <taxon>unclassified sequences</taxon>
        <taxon>metagenomes</taxon>
        <taxon>ecological metagenomes</taxon>
    </lineage>
</organism>
<gene>
    <name evidence="1" type="ORF">LCGC14_0246430</name>
</gene>
<accession>A0A0F9UMN1</accession>